<dbReference type="InterPro" id="IPR000432">
    <property type="entry name" value="DNA_mismatch_repair_MutS_C"/>
</dbReference>
<feature type="compositionally biased region" description="Low complexity" evidence="8">
    <location>
        <begin position="20"/>
        <end position="40"/>
    </location>
</feature>
<dbReference type="PANTHER" id="PTHR11361:SF148">
    <property type="entry name" value="DNA MISMATCH REPAIR PROTEIN MSH6"/>
    <property type="match status" value="1"/>
</dbReference>
<keyword evidence="5 6" id="KW-0238">DNA-binding</keyword>
<dbReference type="FunFam" id="3.40.1170.10:FF:000002">
    <property type="entry name" value="DNA mismatch repair protein"/>
    <property type="match status" value="1"/>
</dbReference>
<feature type="region of interest" description="Disordered" evidence="8">
    <location>
        <begin position="144"/>
        <end position="337"/>
    </location>
</feature>
<keyword evidence="6 7" id="KW-0234">DNA repair</keyword>
<dbReference type="PIRSF" id="PIRSF037677">
    <property type="entry name" value="DNA_mis_repair_Msh6"/>
    <property type="match status" value="1"/>
</dbReference>
<evidence type="ECO:0000256" key="7">
    <source>
        <dbReference type="RuleBase" id="RU003756"/>
    </source>
</evidence>
<dbReference type="Gene3D" id="3.40.50.300">
    <property type="entry name" value="P-loop containing nucleotide triphosphate hydrolases"/>
    <property type="match status" value="1"/>
</dbReference>
<dbReference type="InterPro" id="IPR017261">
    <property type="entry name" value="DNA_mismatch_repair_MutS/MSH"/>
</dbReference>
<dbReference type="InterPro" id="IPR007860">
    <property type="entry name" value="DNA_mmatch_repair_MutS_con_dom"/>
</dbReference>
<feature type="compositionally biased region" description="Low complexity" evidence="8">
    <location>
        <begin position="152"/>
        <end position="164"/>
    </location>
</feature>
<dbReference type="Pfam" id="PF05190">
    <property type="entry name" value="MutS_IV"/>
    <property type="match status" value="1"/>
</dbReference>
<dbReference type="Pfam" id="PF05192">
    <property type="entry name" value="MutS_III"/>
    <property type="match status" value="1"/>
</dbReference>
<dbReference type="SUPFAM" id="SSF48334">
    <property type="entry name" value="DNA repair protein MutS, domain III"/>
    <property type="match status" value="1"/>
</dbReference>
<dbReference type="GO" id="GO:0030983">
    <property type="term" value="F:mismatched DNA binding"/>
    <property type="evidence" value="ECO:0007669"/>
    <property type="project" value="UniProtKB-UniRule"/>
</dbReference>
<dbReference type="InterPro" id="IPR016151">
    <property type="entry name" value="DNA_mismatch_repair_MutS_N"/>
</dbReference>
<reference evidence="10 11" key="1">
    <citation type="submission" date="2015-12" db="EMBL/GenBank/DDBJ databases">
        <title>Dictyostelia acquired genes for synthesis and detection of signals that induce cell-type specialization by lateral gene transfer from prokaryotes.</title>
        <authorList>
            <person name="Gloeckner G."/>
            <person name="Schaap P."/>
        </authorList>
    </citation>
    <scope>NUCLEOTIDE SEQUENCE [LARGE SCALE GENOMIC DNA]</scope>
    <source>
        <strain evidence="10 11">TK</strain>
    </source>
</reference>
<dbReference type="InterPro" id="IPR027417">
    <property type="entry name" value="P-loop_NTPase"/>
</dbReference>
<dbReference type="SUPFAM" id="SSF52540">
    <property type="entry name" value="P-loop containing nucleoside triphosphate hydrolases"/>
    <property type="match status" value="1"/>
</dbReference>
<feature type="compositionally biased region" description="Acidic residues" evidence="8">
    <location>
        <begin position="1"/>
        <end position="19"/>
    </location>
</feature>
<gene>
    <name evidence="10" type="ORF">DLAC_01262</name>
</gene>
<organism evidence="10 11">
    <name type="scientific">Tieghemostelium lacteum</name>
    <name type="common">Slime mold</name>
    <name type="synonym">Dictyostelium lacteum</name>
    <dbReference type="NCBI Taxonomy" id="361077"/>
    <lineage>
        <taxon>Eukaryota</taxon>
        <taxon>Amoebozoa</taxon>
        <taxon>Evosea</taxon>
        <taxon>Eumycetozoa</taxon>
        <taxon>Dictyostelia</taxon>
        <taxon>Dictyosteliales</taxon>
        <taxon>Raperosteliaceae</taxon>
        <taxon>Tieghemostelium</taxon>
    </lineage>
</organism>
<dbReference type="InterPro" id="IPR036678">
    <property type="entry name" value="MutS_con_dom_sf"/>
</dbReference>
<dbReference type="NCBIfam" id="NF003810">
    <property type="entry name" value="PRK05399.1"/>
    <property type="match status" value="1"/>
</dbReference>
<dbReference type="EMBL" id="LODT01000004">
    <property type="protein sequence ID" value="KYR02422.1"/>
    <property type="molecule type" value="Genomic_DNA"/>
</dbReference>
<feature type="compositionally biased region" description="Basic residues" evidence="8">
    <location>
        <begin position="258"/>
        <end position="271"/>
    </location>
</feature>
<evidence type="ECO:0000256" key="4">
    <source>
        <dbReference type="ARBA" id="ARBA00022840"/>
    </source>
</evidence>
<feature type="compositionally biased region" description="Low complexity" evidence="8">
    <location>
        <begin position="313"/>
        <end position="323"/>
    </location>
</feature>
<evidence type="ECO:0000256" key="8">
    <source>
        <dbReference type="SAM" id="MobiDB-lite"/>
    </source>
</evidence>
<evidence type="ECO:0000256" key="3">
    <source>
        <dbReference type="ARBA" id="ARBA00022763"/>
    </source>
</evidence>
<feature type="compositionally biased region" description="Polar residues" evidence="8">
    <location>
        <begin position="87"/>
        <end position="105"/>
    </location>
</feature>
<dbReference type="PROSITE" id="PS00486">
    <property type="entry name" value="DNA_MISMATCH_REPAIR_2"/>
    <property type="match status" value="1"/>
</dbReference>
<protein>
    <recommendedName>
        <fullName evidence="6">DNA mismatch repair protein</fullName>
    </recommendedName>
</protein>
<dbReference type="Gene3D" id="1.10.1420.10">
    <property type="match status" value="2"/>
</dbReference>
<comment type="caution">
    <text evidence="10">The sequence shown here is derived from an EMBL/GenBank/DDBJ whole genome shotgun (WGS) entry which is preliminary data.</text>
</comment>
<evidence type="ECO:0000256" key="1">
    <source>
        <dbReference type="ARBA" id="ARBA00006271"/>
    </source>
</evidence>
<dbReference type="InterPro" id="IPR007695">
    <property type="entry name" value="DNA_mismatch_repair_MutS-lik_N"/>
</dbReference>
<dbReference type="InterPro" id="IPR045076">
    <property type="entry name" value="MutS"/>
</dbReference>
<evidence type="ECO:0000313" key="10">
    <source>
        <dbReference type="EMBL" id="KYR02422.1"/>
    </source>
</evidence>
<dbReference type="GO" id="GO:0032301">
    <property type="term" value="C:MutSalpha complex"/>
    <property type="evidence" value="ECO:0007669"/>
    <property type="project" value="TreeGrafter"/>
</dbReference>
<dbReference type="SUPFAM" id="SSF55271">
    <property type="entry name" value="DNA repair protein MutS, domain I"/>
    <property type="match status" value="1"/>
</dbReference>
<dbReference type="Pfam" id="PF05188">
    <property type="entry name" value="MutS_II"/>
    <property type="match status" value="1"/>
</dbReference>
<proteinExistence type="inferred from homology"/>
<dbReference type="OrthoDB" id="10252754at2759"/>
<dbReference type="Pfam" id="PF00488">
    <property type="entry name" value="MutS_V"/>
    <property type="match status" value="1"/>
</dbReference>
<comment type="function">
    <text evidence="6 7">Component of the post-replicative DNA mismatch repair system (MMR).</text>
</comment>
<dbReference type="Gene3D" id="3.30.420.110">
    <property type="entry name" value="MutS, connector domain"/>
    <property type="match status" value="1"/>
</dbReference>
<feature type="domain" description="DNA mismatch repair proteins mutS family" evidence="9">
    <location>
        <begin position="1116"/>
        <end position="1132"/>
    </location>
</feature>
<evidence type="ECO:0000256" key="5">
    <source>
        <dbReference type="ARBA" id="ARBA00023125"/>
    </source>
</evidence>
<dbReference type="STRING" id="361077.A0A152A862"/>
<name>A0A152A862_TIELA</name>
<evidence type="ECO:0000256" key="6">
    <source>
        <dbReference type="PIRNR" id="PIRNR037677"/>
    </source>
</evidence>
<comment type="similarity">
    <text evidence="1 6 7">Belongs to the DNA mismatch repair MutS family.</text>
</comment>
<feature type="region of interest" description="Disordered" evidence="8">
    <location>
        <begin position="1"/>
        <end position="105"/>
    </location>
</feature>
<keyword evidence="11" id="KW-1185">Reference proteome</keyword>
<dbReference type="Proteomes" id="UP000076078">
    <property type="component" value="Unassembled WGS sequence"/>
</dbReference>
<evidence type="ECO:0000259" key="9">
    <source>
        <dbReference type="PROSITE" id="PS00486"/>
    </source>
</evidence>
<keyword evidence="2 6" id="KW-0547">Nucleotide-binding</keyword>
<feature type="compositionally biased region" description="Low complexity" evidence="8">
    <location>
        <begin position="51"/>
        <end position="80"/>
    </location>
</feature>
<keyword evidence="4 6" id="KW-0067">ATP-binding</keyword>
<dbReference type="InterPro" id="IPR007861">
    <property type="entry name" value="DNA_mismatch_repair_MutS_clamp"/>
</dbReference>
<dbReference type="Pfam" id="PF01624">
    <property type="entry name" value="MutS_I"/>
    <property type="match status" value="1"/>
</dbReference>
<evidence type="ECO:0000256" key="2">
    <source>
        <dbReference type="ARBA" id="ARBA00022741"/>
    </source>
</evidence>
<dbReference type="FunCoup" id="A0A152A862">
    <property type="interactions" value="1058"/>
</dbReference>
<dbReference type="InterPro" id="IPR036187">
    <property type="entry name" value="DNA_mismatch_repair_MutS_sf"/>
</dbReference>
<dbReference type="Gene3D" id="3.40.1170.10">
    <property type="entry name" value="DNA repair protein MutS, domain I"/>
    <property type="match status" value="1"/>
</dbReference>
<dbReference type="InterPro" id="IPR007696">
    <property type="entry name" value="DNA_mismatch_repair_MutS_core"/>
</dbReference>
<feature type="compositionally biased region" description="Acidic residues" evidence="8">
    <location>
        <begin position="277"/>
        <end position="297"/>
    </location>
</feature>
<keyword evidence="3 6" id="KW-0227">DNA damage</keyword>
<dbReference type="InParanoid" id="A0A152A862"/>
<evidence type="ECO:0000313" key="11">
    <source>
        <dbReference type="Proteomes" id="UP000076078"/>
    </source>
</evidence>
<dbReference type="AlphaFoldDB" id="A0A152A862"/>
<feature type="compositionally biased region" description="Low complexity" evidence="8">
    <location>
        <begin position="246"/>
        <end position="257"/>
    </location>
</feature>
<sequence length="1269" mass="143075">MDDIMSFDEFDEIEFDNEDSTNSSSTSTPPNQNTQTQSSPLKNKLNLKNVTPTKTTPYTQPQASSNSSTTTTTSSSTQTQKLALKPTITTNTPLSKENTAATHKSQPLSLRLLKTSPQKKAQQPQITNFFTVEKEPQQSLFDRFKNEDTPKKPTTAATPVVKTPISKPKPTIFTAKTPDPIVIDSASDDNNNNNNNNNVHKNNISSSSTTAVISRKRKEMSEQSLFDDIDFNEEEEVKEVKPPITPVKKVPATPTKSPLKKTPAKKKPAAKKKSEDSDYESNEEVSEDDGSDDYQSEEETKPKTNNRKKLTRSSQSSSSSSSQTKETPTKKGAFGKTLNKEKLEERYQFLVNIQDANQRGMDHPDYDPRTLYIPPKYLSNFSPFERQFWEIKSKYYDTIVFFKKGKFYELYESDAQIGHQLLGLKMTDRVNMKMVGVPEASFTTWAAKLIKEGYKVTKVDQMESAIGQKKRLTAQGGGGKTDSIIKREVSSILTPGTLLDESLITDLSSTFLMAIKEEESTREYGICLVDTSIGEFHLTTFKDDEARMQFETVLLQTMPKEIIYERNATSTATLSIVKRVLASVRPILNARNSLTEYWDPEETLNKIKENRPDKELPETLLQHKNEVFTMCALGACVSYLFEIKIGEELCQQGRFQKFSPLDIGNTMILDAQCLVNLEIFNNTTDGSTEGTLLKLMDRCQTAFGKRLLRQWICRPLANLEKIKDRQRAIEYFHNNHVTLQSVQTLLQKLPDLERKLSRIHAKSSKISDINSVLNHFETIHYQIGAIQSGSQVDDEGDVTLHQEISSVQLRNCLTFGKGCYPDLRPAIDTVKNSFTLEGDQLLPTEGAFKEFDECKEKLDALVQKLEEHIQEIRVTFKCPEIEYKHMGKEIYQIEIPLRALTRAKIPDNYTKLSEATKTCQRFHSPFILKILPQLLEERDTLQVLSREFLKKVQEIFNEHYNLFQDAIRCLANLDCLLSLYKVSCQSTISMCKPEFVSDNKAFLSVKDMVHPCISARTGGEDFIPNDLNLNCENHPSTMVITGPNMGGKSTMLRQTCLVAVMAQLGCYVPASECKLSVVDRIFTRLGANDNIMAGQSTFMVELQEAGNVLKYATPRSLVIMDELGRGTSTFDGYSIAYSVLKYIVLNLHSMCLFATHYQSLANEPTITSHLAKSFMSCNVDQKNKRVIFSYKLKEGVCPNSYGLLVAAMSGLPNVVTQLAEEKAIQFEKESTISTYIHGTIHKSELVKKIQTAYKNNSLSDLKLLQSTLK</sequence>
<dbReference type="OMA" id="TPMMAQY"/>
<accession>A0A152A862</accession>
<dbReference type="GO" id="GO:0006298">
    <property type="term" value="P:mismatch repair"/>
    <property type="evidence" value="ECO:0007669"/>
    <property type="project" value="InterPro"/>
</dbReference>
<dbReference type="GO" id="GO:0005524">
    <property type="term" value="F:ATP binding"/>
    <property type="evidence" value="ECO:0007669"/>
    <property type="project" value="UniProtKB-UniRule"/>
</dbReference>
<dbReference type="SMART" id="SM00533">
    <property type="entry name" value="MUTSd"/>
    <property type="match status" value="1"/>
</dbReference>
<dbReference type="SUPFAM" id="SSF53150">
    <property type="entry name" value="DNA repair protein MutS, domain II"/>
    <property type="match status" value="1"/>
</dbReference>
<dbReference type="GO" id="GO:0140664">
    <property type="term" value="F:ATP-dependent DNA damage sensor activity"/>
    <property type="evidence" value="ECO:0007669"/>
    <property type="project" value="InterPro"/>
</dbReference>
<dbReference type="PANTHER" id="PTHR11361">
    <property type="entry name" value="DNA MISMATCH REPAIR PROTEIN MUTS FAMILY MEMBER"/>
    <property type="match status" value="1"/>
</dbReference>
<feature type="compositionally biased region" description="Low complexity" evidence="8">
    <location>
        <begin position="184"/>
        <end position="208"/>
    </location>
</feature>
<dbReference type="SMART" id="SM00534">
    <property type="entry name" value="MUTSac"/>
    <property type="match status" value="1"/>
</dbReference>
<feature type="compositionally biased region" description="Acidic residues" evidence="8">
    <location>
        <begin position="225"/>
        <end position="237"/>
    </location>
</feature>